<dbReference type="RefSeq" id="WP_115515689.1">
    <property type="nucleotide sequence ID" value="NZ_QRGO01000001.1"/>
</dbReference>
<dbReference type="Pfam" id="PF00892">
    <property type="entry name" value="EamA"/>
    <property type="match status" value="2"/>
</dbReference>
<accession>A0A371B7S5</accession>
<dbReference type="InterPro" id="IPR000620">
    <property type="entry name" value="EamA_dom"/>
</dbReference>
<feature type="transmembrane region" description="Helical" evidence="6">
    <location>
        <begin position="7"/>
        <end position="30"/>
    </location>
</feature>
<dbReference type="AlphaFoldDB" id="A0A371B7S5"/>
<proteinExistence type="inferred from homology"/>
<evidence type="ECO:0000313" key="8">
    <source>
        <dbReference type="EMBL" id="RDV03665.1"/>
    </source>
</evidence>
<reference evidence="9" key="1">
    <citation type="submission" date="2018-08" db="EMBL/GenBank/DDBJ databases">
        <authorList>
            <person name="Kim S.-J."/>
            <person name="Jung G.-Y."/>
        </authorList>
    </citation>
    <scope>NUCLEOTIDE SEQUENCE [LARGE SCALE GENOMIC DNA]</scope>
    <source>
        <strain evidence="9">GY_H</strain>
    </source>
</reference>
<feature type="transmembrane region" description="Helical" evidence="6">
    <location>
        <begin position="93"/>
        <end position="114"/>
    </location>
</feature>
<gene>
    <name evidence="8" type="ORF">DXH78_03120</name>
</gene>
<comment type="subcellular location">
    <subcellularLocation>
        <location evidence="1">Membrane</location>
        <topology evidence="1">Multi-pass membrane protein</topology>
    </subcellularLocation>
</comment>
<evidence type="ECO:0000259" key="7">
    <source>
        <dbReference type="Pfam" id="PF00892"/>
    </source>
</evidence>
<evidence type="ECO:0000313" key="9">
    <source>
        <dbReference type="Proteomes" id="UP000263993"/>
    </source>
</evidence>
<evidence type="ECO:0000256" key="5">
    <source>
        <dbReference type="ARBA" id="ARBA00023136"/>
    </source>
</evidence>
<keyword evidence="5 6" id="KW-0472">Membrane</keyword>
<feature type="transmembrane region" description="Helical" evidence="6">
    <location>
        <begin position="269"/>
        <end position="288"/>
    </location>
</feature>
<feature type="transmembrane region" description="Helical" evidence="6">
    <location>
        <begin position="246"/>
        <end position="263"/>
    </location>
</feature>
<keyword evidence="9" id="KW-1185">Reference proteome</keyword>
<dbReference type="Proteomes" id="UP000263993">
    <property type="component" value="Unassembled WGS sequence"/>
</dbReference>
<protein>
    <submittedName>
        <fullName evidence="8">DMT family transporter</fullName>
    </submittedName>
</protein>
<comment type="similarity">
    <text evidence="2">Belongs to the EamA transporter family.</text>
</comment>
<evidence type="ECO:0000256" key="3">
    <source>
        <dbReference type="ARBA" id="ARBA00022692"/>
    </source>
</evidence>
<feature type="transmembrane region" description="Helical" evidence="6">
    <location>
        <begin position="214"/>
        <end position="234"/>
    </location>
</feature>
<organism evidence="8 9">
    <name type="scientific">Undibacter mobilis</name>
    <dbReference type="NCBI Taxonomy" id="2292256"/>
    <lineage>
        <taxon>Bacteria</taxon>
        <taxon>Pseudomonadati</taxon>
        <taxon>Pseudomonadota</taxon>
        <taxon>Alphaproteobacteria</taxon>
        <taxon>Hyphomicrobiales</taxon>
        <taxon>Nitrobacteraceae</taxon>
        <taxon>Undibacter</taxon>
    </lineage>
</organism>
<feature type="domain" description="EamA" evidence="7">
    <location>
        <begin position="153"/>
        <end position="288"/>
    </location>
</feature>
<feature type="transmembrane region" description="Helical" evidence="6">
    <location>
        <begin position="182"/>
        <end position="202"/>
    </location>
</feature>
<dbReference type="InterPro" id="IPR037185">
    <property type="entry name" value="EmrE-like"/>
</dbReference>
<dbReference type="OrthoDB" id="2352272at2"/>
<evidence type="ECO:0000256" key="4">
    <source>
        <dbReference type="ARBA" id="ARBA00022989"/>
    </source>
</evidence>
<dbReference type="SUPFAM" id="SSF103481">
    <property type="entry name" value="Multidrug resistance efflux transporter EmrE"/>
    <property type="match status" value="2"/>
</dbReference>
<name>A0A371B7S5_9BRAD</name>
<evidence type="ECO:0000256" key="2">
    <source>
        <dbReference type="ARBA" id="ARBA00007362"/>
    </source>
</evidence>
<dbReference type="PANTHER" id="PTHR32322:SF2">
    <property type="entry name" value="EAMA DOMAIN-CONTAINING PROTEIN"/>
    <property type="match status" value="1"/>
</dbReference>
<keyword evidence="3 6" id="KW-0812">Transmembrane</keyword>
<keyword evidence="4 6" id="KW-1133">Transmembrane helix</keyword>
<feature type="transmembrane region" description="Helical" evidence="6">
    <location>
        <begin position="36"/>
        <end position="53"/>
    </location>
</feature>
<comment type="caution">
    <text evidence="8">The sequence shown here is derived from an EMBL/GenBank/DDBJ whole genome shotgun (WGS) entry which is preliminary data.</text>
</comment>
<feature type="transmembrane region" description="Helical" evidence="6">
    <location>
        <begin position="150"/>
        <end position="170"/>
    </location>
</feature>
<sequence>MTPLDYGLYSASILIWGLSWICLHFQVGVVAPEVSIVWRYLIATPMMFALAIARGESLRYRLSDHAFFAGLGLTVFSMNYLLFYYAAMHVPSGLLSIQFTLAAIFNAALGAIFFRTRIQGRVVVGGLFGMAGVAAMFFPEVQGLRLDGGAVLGFMLGLLATLLFCGGNMISLAAQRRKLPMFATLAWAMTYGTALVAVVAFFKGATFTIDLRAPYLISLAYISLLGSFAGFAIYFTLLGRIGPARAGYSTVLYPVVALAASTVLEGYRWTPLAVAGLVSVMIGVFLVLRPRPA</sequence>
<dbReference type="GO" id="GO:0016020">
    <property type="term" value="C:membrane"/>
    <property type="evidence" value="ECO:0007669"/>
    <property type="project" value="UniProtKB-SubCell"/>
</dbReference>
<evidence type="ECO:0000256" key="1">
    <source>
        <dbReference type="ARBA" id="ARBA00004141"/>
    </source>
</evidence>
<dbReference type="EMBL" id="QRGO01000001">
    <property type="protein sequence ID" value="RDV03665.1"/>
    <property type="molecule type" value="Genomic_DNA"/>
</dbReference>
<evidence type="ECO:0000256" key="6">
    <source>
        <dbReference type="SAM" id="Phobius"/>
    </source>
</evidence>
<feature type="transmembrane region" description="Helical" evidence="6">
    <location>
        <begin position="121"/>
        <end position="138"/>
    </location>
</feature>
<feature type="domain" description="EamA" evidence="7">
    <location>
        <begin position="11"/>
        <end position="137"/>
    </location>
</feature>
<feature type="transmembrane region" description="Helical" evidence="6">
    <location>
        <begin position="65"/>
        <end position="87"/>
    </location>
</feature>
<dbReference type="InterPro" id="IPR050638">
    <property type="entry name" value="AA-Vitamin_Transporters"/>
</dbReference>
<dbReference type="PANTHER" id="PTHR32322">
    <property type="entry name" value="INNER MEMBRANE TRANSPORTER"/>
    <property type="match status" value="1"/>
</dbReference>